<reference evidence="1" key="1">
    <citation type="journal article" date="2014" name="Front. Microbiol.">
        <title>High frequency of phylogenetically diverse reductive dehalogenase-homologous genes in deep subseafloor sedimentary metagenomes.</title>
        <authorList>
            <person name="Kawai M."/>
            <person name="Futagami T."/>
            <person name="Toyoda A."/>
            <person name="Takaki Y."/>
            <person name="Nishi S."/>
            <person name="Hori S."/>
            <person name="Arai W."/>
            <person name="Tsubouchi T."/>
            <person name="Morono Y."/>
            <person name="Uchiyama I."/>
            <person name="Ito T."/>
            <person name="Fujiyama A."/>
            <person name="Inagaki F."/>
            <person name="Takami H."/>
        </authorList>
    </citation>
    <scope>NUCLEOTIDE SEQUENCE</scope>
    <source>
        <strain evidence="1">Expedition CK06-06</strain>
    </source>
</reference>
<dbReference type="AlphaFoldDB" id="X1IVP9"/>
<feature type="non-terminal residue" evidence="1">
    <location>
        <position position="1"/>
    </location>
</feature>
<proteinExistence type="predicted"/>
<comment type="caution">
    <text evidence="1">The sequence shown here is derived from an EMBL/GenBank/DDBJ whole genome shotgun (WGS) entry which is preliminary data.</text>
</comment>
<evidence type="ECO:0000313" key="1">
    <source>
        <dbReference type="EMBL" id="GAH61613.1"/>
    </source>
</evidence>
<accession>X1IVP9</accession>
<feature type="non-terminal residue" evidence="1">
    <location>
        <position position="290"/>
    </location>
</feature>
<gene>
    <name evidence="1" type="ORF">S03H2_31362</name>
</gene>
<organism evidence="1">
    <name type="scientific">marine sediment metagenome</name>
    <dbReference type="NCBI Taxonomy" id="412755"/>
    <lineage>
        <taxon>unclassified sequences</taxon>
        <taxon>metagenomes</taxon>
        <taxon>ecological metagenomes</taxon>
    </lineage>
</organism>
<name>X1IVP9_9ZZZZ</name>
<protein>
    <submittedName>
        <fullName evidence="1">Uncharacterized protein</fullName>
    </submittedName>
</protein>
<sequence length="290" mass="31538">KKGEQAKAATQFSNLVSKFPDQKALIAKAQRHLAKLKPPTGGFGPVMERVINDDGEGEDFMFDLDIGKSFSVSDAKKWGDAPDISEKKSLEDFVMKSGIDLFGETSKKSLMGIDMIAMPIHNERWDMSPEDVIEQVSMCKPGTPVALSADGQLPKTFVFKTGQGGMGILQIIEMQAGKAPRHFKIRYKMLQEPAKIAPVEVFGPAIERVVYQGGTVHECLIDFESGKLFKVPEGLKDSRGKESEVLEWVKETGVDAAGDTEGPITSQGLQGFVNDLVAQPAAEFSSVLTS</sequence>
<dbReference type="EMBL" id="BARU01019011">
    <property type="protein sequence ID" value="GAH61613.1"/>
    <property type="molecule type" value="Genomic_DNA"/>
</dbReference>